<dbReference type="Pfam" id="PF01476">
    <property type="entry name" value="LysM"/>
    <property type="match status" value="1"/>
</dbReference>
<dbReference type="Proteomes" id="UP000044026">
    <property type="component" value="Unassembled WGS sequence"/>
</dbReference>
<dbReference type="EMBL" id="CDOK01000029">
    <property type="protein sequence ID" value="CEN46903.1"/>
    <property type="molecule type" value="Genomic_DNA"/>
</dbReference>
<dbReference type="GeneID" id="69579524"/>
<dbReference type="Proteomes" id="UP000039370">
    <property type="component" value="Unassembled WGS sequence"/>
</dbReference>
<evidence type="ECO:0000313" key="4">
    <source>
        <dbReference type="Proteomes" id="UP000039370"/>
    </source>
</evidence>
<evidence type="ECO:0000313" key="2">
    <source>
        <dbReference type="EMBL" id="CEN36273.1"/>
    </source>
</evidence>
<dbReference type="SMART" id="SM00257">
    <property type="entry name" value="LysM"/>
    <property type="match status" value="1"/>
</dbReference>
<dbReference type="InterPro" id="IPR052196">
    <property type="entry name" value="Bact_Kbp"/>
</dbReference>
<accession>A0A0B7HFE2</accession>
<name>A0A0B7HFE2_9FLAO</name>
<protein>
    <recommendedName>
        <fullName evidence="1">LysM domain-containing protein</fullName>
    </recommendedName>
</protein>
<feature type="domain" description="LysM" evidence="1">
    <location>
        <begin position="74"/>
        <end position="123"/>
    </location>
</feature>
<dbReference type="InterPro" id="IPR018392">
    <property type="entry name" value="LysM"/>
</dbReference>
<gene>
    <name evidence="3" type="ORF">CCAN11_1240003</name>
    <name evidence="2" type="ORF">CCAN12_660002</name>
</gene>
<dbReference type="EMBL" id="CDOE01000063">
    <property type="protein sequence ID" value="CEN36273.1"/>
    <property type="molecule type" value="Genomic_DNA"/>
</dbReference>
<evidence type="ECO:0000313" key="5">
    <source>
        <dbReference type="Proteomes" id="UP000044026"/>
    </source>
</evidence>
<dbReference type="CDD" id="cd00118">
    <property type="entry name" value="LysM"/>
    <property type="match status" value="1"/>
</dbReference>
<evidence type="ECO:0000313" key="3">
    <source>
        <dbReference type="EMBL" id="CEN46903.1"/>
    </source>
</evidence>
<dbReference type="AlphaFoldDB" id="A0A0B7HFE2"/>
<organism evidence="2 5">
    <name type="scientific">Capnocytophaga canimorsus</name>
    <dbReference type="NCBI Taxonomy" id="28188"/>
    <lineage>
        <taxon>Bacteria</taxon>
        <taxon>Pseudomonadati</taxon>
        <taxon>Bacteroidota</taxon>
        <taxon>Flavobacteriia</taxon>
        <taxon>Flavobacteriales</taxon>
        <taxon>Flavobacteriaceae</taxon>
        <taxon>Capnocytophaga</taxon>
    </lineage>
</organism>
<reference evidence="4 5" key="1">
    <citation type="submission" date="2015-01" db="EMBL/GenBank/DDBJ databases">
        <authorList>
            <person name="MANFREDI Pablo"/>
        </authorList>
    </citation>
    <scope>NUCLEOTIDE SEQUENCE [LARGE SCALE GENOMIC DNA]</scope>
    <source>
        <strain evidence="3 4">Cc11</strain>
        <strain evidence="2 5">Cc12</strain>
    </source>
</reference>
<dbReference type="SUPFAM" id="SSF54106">
    <property type="entry name" value="LysM domain"/>
    <property type="match status" value="1"/>
</dbReference>
<dbReference type="PANTHER" id="PTHR34700">
    <property type="entry name" value="POTASSIUM BINDING PROTEIN KBP"/>
    <property type="match status" value="1"/>
</dbReference>
<dbReference type="InterPro" id="IPR036779">
    <property type="entry name" value="LysM_dom_sf"/>
</dbReference>
<proteinExistence type="predicted"/>
<dbReference type="Gene3D" id="3.10.350.10">
    <property type="entry name" value="LysM domain"/>
    <property type="match status" value="1"/>
</dbReference>
<dbReference type="PANTHER" id="PTHR34700:SF4">
    <property type="entry name" value="PHAGE-LIKE ELEMENT PBSX PROTEIN XKDP"/>
    <property type="match status" value="1"/>
</dbReference>
<sequence length="126" mass="14298">MSIKEKYSSLLDFGKELGMKNVSVEEKEDALYVNGVVNTAYEKNIYWDKLKSIGGEKPSDIKADIRILDESVYAYHTVQKGESLSKIAKHYYKDASKYNAIFKANTDILKDPNLIHPGQVLKIPKL</sequence>
<dbReference type="RefSeq" id="WP_041984616.1">
    <property type="nucleotide sequence ID" value="NZ_BQMG01000023.1"/>
</dbReference>
<evidence type="ECO:0000259" key="1">
    <source>
        <dbReference type="PROSITE" id="PS51782"/>
    </source>
</evidence>
<dbReference type="PROSITE" id="PS51782">
    <property type="entry name" value="LYSM"/>
    <property type="match status" value="1"/>
</dbReference>